<feature type="compositionally biased region" description="Polar residues" evidence="1">
    <location>
        <begin position="35"/>
        <end position="63"/>
    </location>
</feature>
<dbReference type="EMBL" id="ML976990">
    <property type="protein sequence ID" value="KAF1956975.1"/>
    <property type="molecule type" value="Genomic_DNA"/>
</dbReference>
<proteinExistence type="predicted"/>
<keyword evidence="3" id="KW-1185">Reference proteome</keyword>
<gene>
    <name evidence="2" type="ORF">CC80DRAFT_412224</name>
</gene>
<organism evidence="2 3">
    <name type="scientific">Byssothecium circinans</name>
    <dbReference type="NCBI Taxonomy" id="147558"/>
    <lineage>
        <taxon>Eukaryota</taxon>
        <taxon>Fungi</taxon>
        <taxon>Dikarya</taxon>
        <taxon>Ascomycota</taxon>
        <taxon>Pezizomycotina</taxon>
        <taxon>Dothideomycetes</taxon>
        <taxon>Pleosporomycetidae</taxon>
        <taxon>Pleosporales</taxon>
        <taxon>Massarineae</taxon>
        <taxon>Massarinaceae</taxon>
        <taxon>Byssothecium</taxon>
    </lineage>
</organism>
<dbReference type="OrthoDB" id="190201at2759"/>
<evidence type="ECO:0000313" key="3">
    <source>
        <dbReference type="Proteomes" id="UP000800035"/>
    </source>
</evidence>
<name>A0A6A5TWE8_9PLEO</name>
<evidence type="ECO:0000313" key="2">
    <source>
        <dbReference type="EMBL" id="KAF1956975.1"/>
    </source>
</evidence>
<feature type="region of interest" description="Disordered" evidence="1">
    <location>
        <begin position="25"/>
        <end position="63"/>
    </location>
</feature>
<protein>
    <submittedName>
        <fullName evidence="2">Uncharacterized protein</fullName>
    </submittedName>
</protein>
<reference evidence="2" key="1">
    <citation type="journal article" date="2020" name="Stud. Mycol.">
        <title>101 Dothideomycetes genomes: a test case for predicting lifestyles and emergence of pathogens.</title>
        <authorList>
            <person name="Haridas S."/>
            <person name="Albert R."/>
            <person name="Binder M."/>
            <person name="Bloem J."/>
            <person name="Labutti K."/>
            <person name="Salamov A."/>
            <person name="Andreopoulos B."/>
            <person name="Baker S."/>
            <person name="Barry K."/>
            <person name="Bills G."/>
            <person name="Bluhm B."/>
            <person name="Cannon C."/>
            <person name="Castanera R."/>
            <person name="Culley D."/>
            <person name="Daum C."/>
            <person name="Ezra D."/>
            <person name="Gonzalez J."/>
            <person name="Henrissat B."/>
            <person name="Kuo A."/>
            <person name="Liang C."/>
            <person name="Lipzen A."/>
            <person name="Lutzoni F."/>
            <person name="Magnuson J."/>
            <person name="Mondo S."/>
            <person name="Nolan M."/>
            <person name="Ohm R."/>
            <person name="Pangilinan J."/>
            <person name="Park H.-J."/>
            <person name="Ramirez L."/>
            <person name="Alfaro M."/>
            <person name="Sun H."/>
            <person name="Tritt A."/>
            <person name="Yoshinaga Y."/>
            <person name="Zwiers L.-H."/>
            <person name="Turgeon B."/>
            <person name="Goodwin S."/>
            <person name="Spatafora J."/>
            <person name="Crous P."/>
            <person name="Grigoriev I."/>
        </authorList>
    </citation>
    <scope>NUCLEOTIDE SEQUENCE</scope>
    <source>
        <strain evidence="2">CBS 675.92</strain>
    </source>
</reference>
<dbReference type="AlphaFoldDB" id="A0A6A5TWE8"/>
<accession>A0A6A5TWE8</accession>
<evidence type="ECO:0000256" key="1">
    <source>
        <dbReference type="SAM" id="MobiDB-lite"/>
    </source>
</evidence>
<dbReference type="Proteomes" id="UP000800035">
    <property type="component" value="Unassembled WGS sequence"/>
</dbReference>
<sequence length="317" mass="35132">MIFTVLPAVVQRRIPTIPSIRRTISGFHSRRSTSKETIQSETPSPGCTSRPGSAQSTSSRTSIDSVEGEIAFQECFSTRPQSSMGTPPTFYVLEKKTGINWRYSNQGVSLATQAYAESHILADRDDETSTILTRQLYIHGLTYLLRGLPSELTPEEIMTLQAATPASVAIVHNEPCNQAIAPFMQETSAAQEPPPNASTLHKIIAITVFQAFVMIEFLLPYLKIFLGHAYRFEREHNLMQRMVNNGLVTADALRRGSLQLSHTICQMNDGKVGQAVNDAMVWLVRGVTGGLQQGITEGFTMMSSERARNQKRLERGE</sequence>